<evidence type="ECO:0000256" key="5">
    <source>
        <dbReference type="ARBA" id="ARBA00021901"/>
    </source>
</evidence>
<dbReference type="InterPro" id="IPR015939">
    <property type="entry name" value="Fum_Rdtase/Succ_DH_flav-like_C"/>
</dbReference>
<comment type="pathway">
    <text evidence="2 12">Cofactor biosynthesis; NAD(+) biosynthesis; iminoaspartate from L-aspartate (oxidase route): step 1/1.</text>
</comment>
<evidence type="ECO:0000256" key="1">
    <source>
        <dbReference type="ARBA" id="ARBA00001974"/>
    </source>
</evidence>
<sequence length="597" mass="64697">MRSPLASELPPQFDVIIVGAGAAGLYTALCLPDHLQIGLLTKDTLSLSASDWAQGGIAAVTDPADSPALHLADTLQAGAGLCDYEAVKFLVEQAPECIQALVGMGVAFDRHDGTLALTLEAAHSRRRVLHAADTTGREVVSTLTAQVLRRKNICVLSEALTLDLWMDEVTDHCQGICLLYQGQVLWLRAEAVILATGGGGQVFAQTTNPELSTGDGVAIAHRAGAILRDLEFVQFHPTALTKPGAPRFLISEAVRGEGAHLVDDHGRRFAFDYHPAGELAPRDIVSRAIFSYSQTTHADPASAHVWLDLRPIAPETIQHRFPNIIQVCQRWGIDVFREPIPVAPAAHYWMGGIATNLGNQTSIPGVYAVGETASTGVHGANRLASNSLLECLVFGAQFAHLEVNGRWRSEALEQVVETLEGGGAEELLEHSNLKTSTLSPLKPPQPISKLPSTLADSDKLKMLRQELPRLVWRSAGICRDGTTMAAAIAQVEYWQEEFANLAVSRALLHRQPGKVVALEAIAADAELRVWAETRNLLDVAWLILKSAHFRTESRGGHYRVDYPNVAEAWAVHTIAQQHHKGAFSNTCWSKAPLLYQG</sequence>
<organism evidence="15 16">
    <name type="scientific">Stenomitos frigidus AS-A4</name>
    <dbReference type="NCBI Taxonomy" id="2933935"/>
    <lineage>
        <taxon>Bacteria</taxon>
        <taxon>Bacillati</taxon>
        <taxon>Cyanobacteriota</taxon>
        <taxon>Cyanophyceae</taxon>
        <taxon>Leptolyngbyales</taxon>
        <taxon>Leptolyngbyaceae</taxon>
        <taxon>Stenomitos</taxon>
    </lineage>
</organism>
<dbReference type="EC" id="1.4.3.16" evidence="4 11"/>
<dbReference type="InterPro" id="IPR005288">
    <property type="entry name" value="NadB"/>
</dbReference>
<comment type="subcellular location">
    <subcellularLocation>
        <location evidence="12">Cytoplasm</location>
    </subcellularLocation>
</comment>
<dbReference type="InterPro" id="IPR037099">
    <property type="entry name" value="Fum_R/Succ_DH_flav-like_C_sf"/>
</dbReference>
<comment type="similarity">
    <text evidence="3 12">Belongs to the FAD-dependent oxidoreductase 2 family. NadB subfamily.</text>
</comment>
<evidence type="ECO:0000256" key="10">
    <source>
        <dbReference type="ARBA" id="ARBA00048305"/>
    </source>
</evidence>
<evidence type="ECO:0000256" key="8">
    <source>
        <dbReference type="ARBA" id="ARBA00022827"/>
    </source>
</evidence>
<proteinExistence type="inferred from homology"/>
<evidence type="ECO:0000256" key="12">
    <source>
        <dbReference type="RuleBase" id="RU362049"/>
    </source>
</evidence>
<keyword evidence="16" id="KW-1185">Reference proteome</keyword>
<accession>A0ABV0KQX8</accession>
<feature type="domain" description="Fumarate reductase/succinate dehydrogenase flavoprotein-like C-terminal" evidence="14">
    <location>
        <begin position="464"/>
        <end position="579"/>
    </location>
</feature>
<comment type="caution">
    <text evidence="15">The sequence shown here is derived from an EMBL/GenBank/DDBJ whole genome shotgun (WGS) entry which is preliminary data.</text>
</comment>
<evidence type="ECO:0000313" key="16">
    <source>
        <dbReference type="Proteomes" id="UP001476950"/>
    </source>
</evidence>
<comment type="cofactor">
    <cofactor evidence="1 12">
        <name>FAD</name>
        <dbReference type="ChEBI" id="CHEBI:57692"/>
    </cofactor>
</comment>
<dbReference type="Gene3D" id="3.90.700.10">
    <property type="entry name" value="Succinate dehydrogenase/fumarate reductase flavoprotein, catalytic domain"/>
    <property type="match status" value="1"/>
</dbReference>
<dbReference type="NCBIfam" id="NF005636">
    <property type="entry name" value="PRK07395.1"/>
    <property type="match status" value="1"/>
</dbReference>
<dbReference type="Proteomes" id="UP001476950">
    <property type="component" value="Unassembled WGS sequence"/>
</dbReference>
<comment type="catalytic activity">
    <reaction evidence="10">
        <text>L-aspartate + O2 = iminosuccinate + H2O2</text>
        <dbReference type="Rhea" id="RHEA:25876"/>
        <dbReference type="ChEBI" id="CHEBI:15379"/>
        <dbReference type="ChEBI" id="CHEBI:16240"/>
        <dbReference type="ChEBI" id="CHEBI:29991"/>
        <dbReference type="ChEBI" id="CHEBI:77875"/>
        <dbReference type="EC" id="1.4.3.16"/>
    </reaction>
    <physiologicalReaction direction="left-to-right" evidence="10">
        <dbReference type="Rhea" id="RHEA:25877"/>
    </physiologicalReaction>
</comment>
<comment type="function">
    <text evidence="12">Catalyzes the oxidation of L-aspartate to iminoaspartate.</text>
</comment>
<keyword evidence="6 12" id="KW-0285">Flavoprotein</keyword>
<dbReference type="Gene3D" id="1.20.58.100">
    <property type="entry name" value="Fumarate reductase/succinate dehydrogenase flavoprotein-like, C-terminal domain"/>
    <property type="match status" value="1"/>
</dbReference>
<evidence type="ECO:0000256" key="11">
    <source>
        <dbReference type="NCBIfam" id="TIGR00551"/>
    </source>
</evidence>
<evidence type="ECO:0000256" key="9">
    <source>
        <dbReference type="ARBA" id="ARBA00023002"/>
    </source>
</evidence>
<gene>
    <name evidence="15" type="primary">nadB</name>
    <name evidence="15" type="ORF">NDI38_24925</name>
</gene>
<dbReference type="InterPro" id="IPR003953">
    <property type="entry name" value="FAD-dep_OxRdtase_2_FAD-bd"/>
</dbReference>
<feature type="domain" description="FAD-dependent oxidoreductase 2 FAD-binding" evidence="13">
    <location>
        <begin position="14"/>
        <end position="388"/>
    </location>
</feature>
<dbReference type="Pfam" id="PF00890">
    <property type="entry name" value="FAD_binding_2"/>
    <property type="match status" value="1"/>
</dbReference>
<dbReference type="SUPFAM" id="SSF56425">
    <property type="entry name" value="Succinate dehydrogenase/fumarate reductase flavoprotein, catalytic domain"/>
    <property type="match status" value="1"/>
</dbReference>
<dbReference type="GO" id="GO:0008734">
    <property type="term" value="F:L-aspartate oxidase activity"/>
    <property type="evidence" value="ECO:0007669"/>
    <property type="project" value="UniProtKB-EC"/>
</dbReference>
<name>A0ABV0KQX8_9CYAN</name>
<evidence type="ECO:0000259" key="13">
    <source>
        <dbReference type="Pfam" id="PF00890"/>
    </source>
</evidence>
<evidence type="ECO:0000259" key="14">
    <source>
        <dbReference type="Pfam" id="PF02910"/>
    </source>
</evidence>
<evidence type="ECO:0000256" key="2">
    <source>
        <dbReference type="ARBA" id="ARBA00004950"/>
    </source>
</evidence>
<keyword evidence="9 12" id="KW-0560">Oxidoreductase</keyword>
<keyword evidence="7 12" id="KW-0662">Pyridine nucleotide biosynthesis</keyword>
<reference evidence="15 16" key="1">
    <citation type="submission" date="2022-04" db="EMBL/GenBank/DDBJ databases">
        <title>Positive selection, recombination, and allopatry shape intraspecific diversity of widespread and dominant cyanobacteria.</title>
        <authorList>
            <person name="Wei J."/>
            <person name="Shu W."/>
            <person name="Hu C."/>
        </authorList>
    </citation>
    <scope>NUCLEOTIDE SEQUENCE [LARGE SCALE GENOMIC DNA]</scope>
    <source>
        <strain evidence="15 16">AS-A4</strain>
    </source>
</reference>
<dbReference type="SUPFAM" id="SSF51905">
    <property type="entry name" value="FAD/NAD(P)-binding domain"/>
    <property type="match status" value="1"/>
</dbReference>
<dbReference type="PRINTS" id="PR00368">
    <property type="entry name" value="FADPNR"/>
</dbReference>
<dbReference type="EMBL" id="JAMPLM010000040">
    <property type="protein sequence ID" value="MEP1061646.1"/>
    <property type="molecule type" value="Genomic_DNA"/>
</dbReference>
<evidence type="ECO:0000256" key="4">
    <source>
        <dbReference type="ARBA" id="ARBA00012173"/>
    </source>
</evidence>
<dbReference type="InterPro" id="IPR027477">
    <property type="entry name" value="Succ_DH/fumarate_Rdtase_cat_sf"/>
</dbReference>
<dbReference type="InterPro" id="IPR036188">
    <property type="entry name" value="FAD/NAD-bd_sf"/>
</dbReference>
<evidence type="ECO:0000256" key="6">
    <source>
        <dbReference type="ARBA" id="ARBA00022630"/>
    </source>
</evidence>
<dbReference type="SUPFAM" id="SSF46977">
    <property type="entry name" value="Succinate dehydrogenase/fumarate reductase flavoprotein C-terminal domain"/>
    <property type="match status" value="1"/>
</dbReference>
<dbReference type="Pfam" id="PF02910">
    <property type="entry name" value="Succ_DH_flav_C"/>
    <property type="match status" value="1"/>
</dbReference>
<protein>
    <recommendedName>
        <fullName evidence="5 11">L-aspartate oxidase</fullName>
        <ecNumber evidence="4 11">1.4.3.16</ecNumber>
    </recommendedName>
</protein>
<dbReference type="PANTHER" id="PTHR42716:SF2">
    <property type="entry name" value="L-ASPARTATE OXIDASE, CHLOROPLASTIC"/>
    <property type="match status" value="1"/>
</dbReference>
<dbReference type="Gene3D" id="3.50.50.60">
    <property type="entry name" value="FAD/NAD(P)-binding domain"/>
    <property type="match status" value="1"/>
</dbReference>
<evidence type="ECO:0000256" key="7">
    <source>
        <dbReference type="ARBA" id="ARBA00022642"/>
    </source>
</evidence>
<keyword evidence="8 12" id="KW-0274">FAD</keyword>
<evidence type="ECO:0000313" key="15">
    <source>
        <dbReference type="EMBL" id="MEP1061646.1"/>
    </source>
</evidence>
<dbReference type="NCBIfam" id="TIGR00551">
    <property type="entry name" value="nadB"/>
    <property type="match status" value="1"/>
</dbReference>
<dbReference type="PANTHER" id="PTHR42716">
    <property type="entry name" value="L-ASPARTATE OXIDASE"/>
    <property type="match status" value="1"/>
</dbReference>
<evidence type="ECO:0000256" key="3">
    <source>
        <dbReference type="ARBA" id="ARBA00008562"/>
    </source>
</evidence>